<reference evidence="7 8" key="1">
    <citation type="submission" date="2015-07" db="EMBL/GenBank/DDBJ databases">
        <title>Whole genome sequencing of Bosea vaviloviae isolated from cave pool.</title>
        <authorList>
            <person name="Tan N.E.H."/>
            <person name="Lee Y.P."/>
            <person name="Gan H.M."/>
            <person name="Barton H."/>
            <person name="Savka M.A."/>
        </authorList>
    </citation>
    <scope>NUCLEOTIDE SEQUENCE [LARGE SCALE GENOMIC DNA]</scope>
    <source>
        <strain evidence="7 8">SD260</strain>
    </source>
</reference>
<evidence type="ECO:0000256" key="6">
    <source>
        <dbReference type="SAM" id="Phobius"/>
    </source>
</evidence>
<dbReference type="Proteomes" id="UP000037822">
    <property type="component" value="Unassembled WGS sequence"/>
</dbReference>
<evidence type="ECO:0000256" key="1">
    <source>
        <dbReference type="ARBA" id="ARBA00004651"/>
    </source>
</evidence>
<feature type="transmembrane region" description="Helical" evidence="6">
    <location>
        <begin position="113"/>
        <end position="134"/>
    </location>
</feature>
<evidence type="ECO:0000256" key="3">
    <source>
        <dbReference type="ARBA" id="ARBA00022692"/>
    </source>
</evidence>
<evidence type="ECO:0000313" key="8">
    <source>
        <dbReference type="Proteomes" id="UP000037822"/>
    </source>
</evidence>
<dbReference type="Pfam" id="PF01810">
    <property type="entry name" value="LysE"/>
    <property type="match status" value="1"/>
</dbReference>
<proteinExistence type="predicted"/>
<dbReference type="EMBL" id="LGSZ01000031">
    <property type="protein sequence ID" value="KPH81269.1"/>
    <property type="molecule type" value="Genomic_DNA"/>
</dbReference>
<dbReference type="RefSeq" id="WP_054208822.1">
    <property type="nucleotide sequence ID" value="NZ_LGSZ01000031.1"/>
</dbReference>
<dbReference type="PANTHER" id="PTHR30086">
    <property type="entry name" value="ARGININE EXPORTER PROTEIN ARGO"/>
    <property type="match status" value="1"/>
</dbReference>
<dbReference type="PIRSF" id="PIRSF006324">
    <property type="entry name" value="LeuE"/>
    <property type="match status" value="1"/>
</dbReference>
<evidence type="ECO:0000256" key="2">
    <source>
        <dbReference type="ARBA" id="ARBA00022475"/>
    </source>
</evidence>
<name>A0A0N1F5T3_9HYPH</name>
<feature type="transmembrane region" description="Helical" evidence="6">
    <location>
        <begin position="146"/>
        <end position="168"/>
    </location>
</feature>
<keyword evidence="4 6" id="KW-1133">Transmembrane helix</keyword>
<protein>
    <submittedName>
        <fullName evidence="7">Amino acid transporter</fullName>
    </submittedName>
</protein>
<comment type="subcellular location">
    <subcellularLocation>
        <location evidence="1">Cell membrane</location>
        <topology evidence="1">Multi-pass membrane protein</topology>
    </subcellularLocation>
</comment>
<dbReference type="PATRIC" id="fig|1526658.3.peg.5415"/>
<dbReference type="GO" id="GO:0005886">
    <property type="term" value="C:plasma membrane"/>
    <property type="evidence" value="ECO:0007669"/>
    <property type="project" value="UniProtKB-SubCell"/>
</dbReference>
<evidence type="ECO:0000256" key="4">
    <source>
        <dbReference type="ARBA" id="ARBA00022989"/>
    </source>
</evidence>
<keyword evidence="5 6" id="KW-0472">Membrane</keyword>
<dbReference type="PANTHER" id="PTHR30086:SF20">
    <property type="entry name" value="ARGININE EXPORTER PROTEIN ARGO-RELATED"/>
    <property type="match status" value="1"/>
</dbReference>
<evidence type="ECO:0000313" key="7">
    <source>
        <dbReference type="EMBL" id="KPH81269.1"/>
    </source>
</evidence>
<dbReference type="GO" id="GO:0015171">
    <property type="term" value="F:amino acid transmembrane transporter activity"/>
    <property type="evidence" value="ECO:0007669"/>
    <property type="project" value="TreeGrafter"/>
</dbReference>
<comment type="caution">
    <text evidence="7">The sequence shown here is derived from an EMBL/GenBank/DDBJ whole genome shotgun (WGS) entry which is preliminary data.</text>
</comment>
<organism evidence="7 8">
    <name type="scientific">Bosea vaviloviae</name>
    <dbReference type="NCBI Taxonomy" id="1526658"/>
    <lineage>
        <taxon>Bacteria</taxon>
        <taxon>Pseudomonadati</taxon>
        <taxon>Pseudomonadota</taxon>
        <taxon>Alphaproteobacteria</taxon>
        <taxon>Hyphomicrobiales</taxon>
        <taxon>Boseaceae</taxon>
        <taxon>Bosea</taxon>
    </lineage>
</organism>
<dbReference type="OrthoDB" id="9804822at2"/>
<gene>
    <name evidence="7" type="ORF">AE618_09620</name>
</gene>
<feature type="transmembrane region" description="Helical" evidence="6">
    <location>
        <begin position="43"/>
        <end position="68"/>
    </location>
</feature>
<dbReference type="AlphaFoldDB" id="A0A0N1F5T3"/>
<sequence>MPDLATLALFAAACAVLTATPGPDMLLIASRSLSQGRIAGFMTYLGIAAGSYLQAFAAAFGLSQLFLLVPAAYDVLRFCGAAYLAWLAWTTLRAKAPLFAPNSGQPRVPMRRIVLQGLLTNLLNPKMALFMLALLPQFLKPEAGSVALQVMVLATILNGTGLIANGLVILTASRLGHALAARPHLARWPQKLMGVVFGALAVRLAVASRD</sequence>
<keyword evidence="2" id="KW-1003">Cell membrane</keyword>
<keyword evidence="8" id="KW-1185">Reference proteome</keyword>
<keyword evidence="3 6" id="KW-0812">Transmembrane</keyword>
<accession>A0A0N1F5T3</accession>
<dbReference type="InterPro" id="IPR001123">
    <property type="entry name" value="LeuE-type"/>
</dbReference>
<feature type="transmembrane region" description="Helical" evidence="6">
    <location>
        <begin position="75"/>
        <end position="93"/>
    </location>
</feature>
<evidence type="ECO:0000256" key="5">
    <source>
        <dbReference type="ARBA" id="ARBA00023136"/>
    </source>
</evidence>